<dbReference type="Pfam" id="PF07645">
    <property type="entry name" value="EGF_CA"/>
    <property type="match status" value="3"/>
</dbReference>
<feature type="domain" description="Sushi" evidence="9">
    <location>
        <begin position="2009"/>
        <end position="2083"/>
    </location>
</feature>
<keyword evidence="4" id="KW-1015">Disulfide bond</keyword>
<evidence type="ECO:0000256" key="3">
    <source>
        <dbReference type="ARBA" id="ARBA00022737"/>
    </source>
</evidence>
<protein>
    <submittedName>
        <fullName evidence="10">Uncharacterized protein</fullName>
    </submittedName>
</protein>
<dbReference type="SUPFAM" id="SSF57196">
    <property type="entry name" value="EGF/Laminin"/>
    <property type="match status" value="4"/>
</dbReference>
<feature type="domain" description="EGF-like" evidence="8">
    <location>
        <begin position="2205"/>
        <end position="2243"/>
    </location>
</feature>
<feature type="domain" description="Sushi" evidence="9">
    <location>
        <begin position="1786"/>
        <end position="1859"/>
    </location>
</feature>
<dbReference type="SUPFAM" id="SSF49785">
    <property type="entry name" value="Galactose-binding domain-like"/>
    <property type="match status" value="1"/>
</dbReference>
<dbReference type="Pfam" id="PF12661">
    <property type="entry name" value="hEGF"/>
    <property type="match status" value="1"/>
</dbReference>
<evidence type="ECO:0000256" key="5">
    <source>
        <dbReference type="ARBA" id="ARBA00023180"/>
    </source>
</evidence>
<dbReference type="PROSITE" id="PS01186">
    <property type="entry name" value="EGF_2"/>
    <property type="match status" value="4"/>
</dbReference>
<feature type="domain" description="Sushi" evidence="9">
    <location>
        <begin position="1935"/>
        <end position="2008"/>
    </location>
</feature>
<evidence type="ECO:0000313" key="10">
    <source>
        <dbReference type="EMBL" id="CEM47560.1"/>
    </source>
</evidence>
<dbReference type="EMBL" id="CDMZ01003780">
    <property type="protein sequence ID" value="CEM47560.1"/>
    <property type="molecule type" value="Genomic_DNA"/>
</dbReference>
<sequence>MSLRLHVSPCAGVDLPPSDIGRGDTWTKDTEWEYQGRYSLYKDYTGSTCAGRYRAFTNYKHHSDGGTSAWGTDERPASAAFDRLPGENNQRSGFHTESGVTVARTGLLSSGDGDVELILRLPCSINLEEYSFQLRNDCCPEQGVSKATVHGSVEGSTWTQVGSHSGETTWTTGETKTFTADSSLGPFNFFKFVLQKRSSDSDSWMSIGDIVLHGKNLQTVTDLPPTDIGRGETWTKDPSVLHSSLFTYYRDYTGGTCAGRYRVMRNVDNVGSEGTLYAFGSDEWPFSGIFDRTAAYPNQRSGWHTANAVTNSGTSSGTDAAVEVILKTPCSFTLWSYQIKARSDSSATRCISKATVYGSTDGSSWSQVGSHTGSTGWAAKEVRSFAGDTNLGPFLYFKFLLQKTDSSTDDHMIIGDIILQGISLSDLCGSGSHNCDANAACENTASSFTCACNAEYGGTGVSCSALTLIPPSDIGVATSWTKDPSVNFGGFYTAYRDYSGSTCPGRFRAITNSQWWGDGGWYSWGTHEWPPAGAFDRSGWAHDDSRTGFAPDSSVSVAGTDAGSDSSVEVIIKTPCSIALSQFSLQARNVTTTATADEEPPSKMTVFGSSNGTSWVQLGSFEGEIHWEGSQVKYFEADESLGSFVYFKFTTQRRSAAADGYMSIADIGLWASSVTDLCGSGSHNCDTNAACENTASSFTCTCNLPGYSGDGVSCSALTLVPPSDIGGGGTWTEDSSTTYGGQNTYYKDYSGSECPGRYRAMTNTASYTGNSESWPISGAFDRVAAVAGGGHGFHTGSNNVPGTSDSSDGSVEMILSSPCAMRMVSFAVDARSDLSSSPSWNIQNPSKMTVYGSADADRWTQIGSYEGVIHWVDSLSHSFSTSSSLFFSYFKFVAQRVAQSSNHYMSLGDIELHADKWGSLVPPADIGTATSWTKDPSVTYGGRYSVYKDYSGSVCPGRYRVMCNTAVWDDAGWYGYASDEWPVAGAFDRVLGESNTQAGFHSERTVTISGTGDSSDSNLEIVLKTPCSMILNSWGVESRTATGASYGAEYQTPSKMSVYGSTNTTDWVLLGSFSGETGWGKEEIRLFAVDSFLGPFNYFKFDLQRRSSSSGGYLSLSDLKVYGGSISDLCGGGSHNCDTNAACENTASSFACTCNLPGYSGDGVSCSALTLVPPSDIGRGSTWTEDTSTLYSGLSTYYQDYSGSVCPGRYRAMTNTGSLNANWPVSGAFDGEGVVSNGGNGYHVNTTSISGTDNAADANVEVILETPCVLRLASYGVQSRADTGNYLEKEPSKMTVYGSADMSSWTQIGSYEGVILWSQNETKGFASTASSDFKYFKFVAQRISKAADDYVSLGGIKLFTSNWTEIDECASNVHNCGGNASCTDTAGSFTCVCNNGFSGSGLSCAGLHVNSGGAWGAVSCNESTDTQPNTLGAQVNRTDAGGQTGNTGDTATFIYGCISGFQLDSGGSVSFTCTGTNISTSEWQGTPPTCSDISECSGGLHNCNSNAACTETSGSFTCACNFGFGGDGINCTSLPQVPPSDLGKASSWTKDASVLYHSLHTMYKDYSGTVCPGRYRAMARQEWWENPGTTSWGDNEWPPNGAFDGEEGGSSAILNTGGGGWHSDDSLGRQPGTAAASDGDLQIVLEVPCNATMYWYTMRSKSDGVAAQTPSKSVVYGSHSLSSGWTEIASYSGETGWGHSEDRSFAASNVSSSFTHFAFHFLRNSRTATDEWMSLGEIKLHMDVHECVSNLENCASSGSVCTNTVGSFTCACASGFSGDGLSCSAVSCNETSDPQPNTLSAQVIRTDSGQAGTTTATADFKYSCNNGYTLDGAATVTFTCTGTAYGVSQWQGTPPTCKAVDCTGEATDSQPNTLGAQVTRSDNSQTGSTSDTAVFTYSCNNGYRLDSAGAVTFTCTGTAYGASEWQGTPPTCSAVACNETGDTQPNSLGAQVIRTDSGQSGNTTDTATFTYSCNNGYQLDSAGAVTFTCTATAYAESSWQGTPPTCSAVTCTNETTDLQPNTFGAQVIRTDSGQTGTTTATADFKYSCNNGFTLDGAATVTFTCTGTAYGVSQWQGTPPNCTAVSCNETADSQPNTLGANLTRTDSGQTGSTSQTVVFTYACNRGYSLDSAGAVTFTCTGTAYAASEWQGTPPTCSELDECATGMHNCDSLRTNCTNSVASFSCSCLTGFHTLTTNASNILSCSDVDECSGGLSNCDGNANCTNGVGSFGCQCNAGWEDAAGISDSGTACSDLDECTANNDNCDANAQCTNAVGTFTCACNTGYGGSGVTCTPSSAVLCGTTVTKSGATNQGVAADACGTWSSADAASVPFHHFPPVLESSQMYPVKDVSVSTCNSGTDVDVGLSFIDGLNARVCLASSGVAGACETYEFSNFSADSLVFTRVAEQGGVSGSFEVSLTTTCNCSNSLYDLDGEVCKLDECAKGVHDCTVRLNYPNNSLESVAVCTDTSSSFTCSCNDGYTDASWAGRDAGTLCEAVLCSNVPSIASAGTVKFEDAMNVAGVGASANLSCDPGYALTLTGGGASSMSCTSSGGATAAFPSHTVSCEKTVCGGQTPVIPSGGSMEPSSPPNGVNWLVGDSVAFSCNSGHLQIGVSTLTCEGIESASPAASEWPVHTASCER</sequence>
<dbReference type="InterPro" id="IPR009030">
    <property type="entry name" value="Growth_fac_rcpt_cys_sf"/>
</dbReference>
<dbReference type="Gene3D" id="2.10.25.10">
    <property type="entry name" value="Laminin"/>
    <property type="match status" value="10"/>
</dbReference>
<evidence type="ECO:0000256" key="2">
    <source>
        <dbReference type="ARBA" id="ARBA00022729"/>
    </source>
</evidence>
<feature type="domain" description="EGF-like" evidence="8">
    <location>
        <begin position="2252"/>
        <end position="2292"/>
    </location>
</feature>
<keyword evidence="5" id="KW-0325">Glycoprotein</keyword>
<feature type="domain" description="Sushi" evidence="9">
    <location>
        <begin position="1418"/>
        <end position="1492"/>
    </location>
</feature>
<accession>A0A0G4HT65</accession>
<dbReference type="Gene3D" id="2.60.120.260">
    <property type="entry name" value="Galactose-binding domain-like"/>
    <property type="match status" value="4"/>
</dbReference>
<dbReference type="CDD" id="cd00054">
    <property type="entry name" value="EGF_CA"/>
    <property type="match status" value="6"/>
</dbReference>
<dbReference type="PANTHER" id="PTHR24034">
    <property type="entry name" value="EGF-LIKE DOMAIN-CONTAINING PROTEIN"/>
    <property type="match status" value="1"/>
</dbReference>
<organism evidence="10">
    <name type="scientific">Chromera velia CCMP2878</name>
    <dbReference type="NCBI Taxonomy" id="1169474"/>
    <lineage>
        <taxon>Eukaryota</taxon>
        <taxon>Sar</taxon>
        <taxon>Alveolata</taxon>
        <taxon>Colpodellida</taxon>
        <taxon>Chromeraceae</taxon>
        <taxon>Chromera</taxon>
    </lineage>
</organism>
<dbReference type="VEuPathDB" id="CryptoDB:Cvel_8395"/>
<dbReference type="GO" id="GO:0005509">
    <property type="term" value="F:calcium ion binding"/>
    <property type="evidence" value="ECO:0007669"/>
    <property type="project" value="InterPro"/>
</dbReference>
<dbReference type="CDD" id="cd00033">
    <property type="entry name" value="CCP"/>
    <property type="match status" value="4"/>
</dbReference>
<feature type="domain" description="Sushi" evidence="9">
    <location>
        <begin position="1860"/>
        <end position="1934"/>
    </location>
</feature>
<feature type="domain" description="EGF-like" evidence="8">
    <location>
        <begin position="1743"/>
        <end position="1784"/>
    </location>
</feature>
<dbReference type="SMART" id="SM00032">
    <property type="entry name" value="CCP"/>
    <property type="match status" value="8"/>
</dbReference>
<dbReference type="PROSITE" id="PS01187">
    <property type="entry name" value="EGF_CA"/>
    <property type="match status" value="2"/>
</dbReference>
<reference evidence="10" key="1">
    <citation type="submission" date="2014-11" db="EMBL/GenBank/DDBJ databases">
        <authorList>
            <person name="Otto D Thomas"/>
            <person name="Naeem Raeece"/>
        </authorList>
    </citation>
    <scope>NUCLEOTIDE SEQUENCE</scope>
</reference>
<dbReference type="SUPFAM" id="SSF57535">
    <property type="entry name" value="Complement control module/SCR domain"/>
    <property type="match status" value="5"/>
</dbReference>
<evidence type="ECO:0000259" key="9">
    <source>
        <dbReference type="PROSITE" id="PS50923"/>
    </source>
</evidence>
<keyword evidence="1 6" id="KW-0245">EGF-like domain</keyword>
<evidence type="ECO:0000256" key="4">
    <source>
        <dbReference type="ARBA" id="ARBA00023157"/>
    </source>
</evidence>
<feature type="domain" description="EGF-like" evidence="8">
    <location>
        <begin position="424"/>
        <end position="464"/>
    </location>
</feature>
<dbReference type="InterPro" id="IPR008979">
    <property type="entry name" value="Galactose-bd-like_sf"/>
</dbReference>
<dbReference type="InterPro" id="IPR000436">
    <property type="entry name" value="Sushi_SCR_CCP_dom"/>
</dbReference>
<dbReference type="SMART" id="SM00179">
    <property type="entry name" value="EGF_CA"/>
    <property type="match status" value="10"/>
</dbReference>
<comment type="caution">
    <text evidence="6">Lacks conserved residue(s) required for the propagation of feature annotation.</text>
</comment>
<name>A0A0G4HT65_9ALVE</name>
<feature type="domain" description="EGF-like" evidence="8">
    <location>
        <begin position="1492"/>
        <end position="1532"/>
    </location>
</feature>
<feature type="domain" description="EGF-like" evidence="8">
    <location>
        <begin position="1365"/>
        <end position="1405"/>
    </location>
</feature>
<feature type="domain" description="EGF-like" evidence="8">
    <location>
        <begin position="674"/>
        <end position="715"/>
    </location>
</feature>
<feature type="domain" description="EGF-like" evidence="8">
    <location>
        <begin position="1126"/>
        <end position="1167"/>
    </location>
</feature>
<proteinExistence type="predicted"/>
<evidence type="ECO:0000259" key="8">
    <source>
        <dbReference type="PROSITE" id="PS50026"/>
    </source>
</evidence>
<evidence type="ECO:0000256" key="7">
    <source>
        <dbReference type="SAM" id="MobiDB-lite"/>
    </source>
</evidence>
<dbReference type="InterPro" id="IPR000742">
    <property type="entry name" value="EGF"/>
</dbReference>
<dbReference type="FunFam" id="2.10.25.10:FF:000038">
    <property type="entry name" value="Fibrillin 2"/>
    <property type="match status" value="5"/>
</dbReference>
<feature type="domain" description="Sushi" evidence="9">
    <location>
        <begin position="2084"/>
        <end position="2157"/>
    </location>
</feature>
<keyword evidence="2" id="KW-0732">Signal</keyword>
<feature type="region of interest" description="Disordered" evidence="7">
    <location>
        <begin position="1587"/>
        <end position="1635"/>
    </location>
</feature>
<feature type="region of interest" description="Disordered" evidence="7">
    <location>
        <begin position="1869"/>
        <end position="1889"/>
    </location>
</feature>
<dbReference type="InterPro" id="IPR018097">
    <property type="entry name" value="EGF_Ca-bd_CS"/>
</dbReference>
<dbReference type="InterPro" id="IPR013032">
    <property type="entry name" value="EGF-like_CS"/>
</dbReference>
<dbReference type="PROSITE" id="PS50026">
    <property type="entry name" value="EGF_3"/>
    <property type="match status" value="8"/>
</dbReference>
<dbReference type="InterPro" id="IPR001881">
    <property type="entry name" value="EGF-like_Ca-bd_dom"/>
</dbReference>
<dbReference type="SUPFAM" id="SSF57184">
    <property type="entry name" value="Growth factor receptor domain"/>
    <property type="match status" value="1"/>
</dbReference>
<dbReference type="Pfam" id="PF12947">
    <property type="entry name" value="EGF_3"/>
    <property type="match status" value="6"/>
</dbReference>
<dbReference type="InterPro" id="IPR024731">
    <property type="entry name" value="NELL2-like_EGF"/>
</dbReference>
<gene>
    <name evidence="10" type="ORF">Cvel_8395</name>
</gene>
<dbReference type="InterPro" id="IPR000152">
    <property type="entry name" value="EGF-type_Asp/Asn_hydroxyl_site"/>
</dbReference>
<dbReference type="InterPro" id="IPR035976">
    <property type="entry name" value="Sushi/SCR/CCP_sf"/>
</dbReference>
<dbReference type="SMART" id="SM00181">
    <property type="entry name" value="EGF"/>
    <property type="match status" value="10"/>
</dbReference>
<keyword evidence="3" id="KW-0677">Repeat</keyword>
<dbReference type="InterPro" id="IPR050751">
    <property type="entry name" value="ECM_structural_protein"/>
</dbReference>
<dbReference type="PROSITE" id="PS00010">
    <property type="entry name" value="ASX_HYDROXYL"/>
    <property type="match status" value="8"/>
</dbReference>
<dbReference type="PANTHER" id="PTHR24034:SF208">
    <property type="entry name" value="INTEGRIN BETA-LIKE PROTEIN C ISOFORM X1"/>
    <property type="match status" value="1"/>
</dbReference>
<dbReference type="Pfam" id="PF00084">
    <property type="entry name" value="Sushi"/>
    <property type="match status" value="3"/>
</dbReference>
<dbReference type="InterPro" id="IPR049883">
    <property type="entry name" value="NOTCH1_EGF-like"/>
</dbReference>
<dbReference type="Gene3D" id="2.10.70.10">
    <property type="entry name" value="Complement Module, domain 1"/>
    <property type="match status" value="4"/>
</dbReference>
<evidence type="ECO:0000256" key="1">
    <source>
        <dbReference type="ARBA" id="ARBA00022536"/>
    </source>
</evidence>
<evidence type="ECO:0000256" key="6">
    <source>
        <dbReference type="PROSITE-ProRule" id="PRU00076"/>
    </source>
</evidence>
<dbReference type="PROSITE" id="PS50923">
    <property type="entry name" value="SUSHI"/>
    <property type="match status" value="6"/>
</dbReference>
<dbReference type="PhylomeDB" id="A0A0G4HT65"/>